<evidence type="ECO:0000313" key="1">
    <source>
        <dbReference type="EMBL" id="KAF2763110.1"/>
    </source>
</evidence>
<dbReference type="AlphaFoldDB" id="A0A6A6WLL4"/>
<protein>
    <submittedName>
        <fullName evidence="1">Uncharacterized protein</fullName>
    </submittedName>
</protein>
<accession>A0A6A6WLL4</accession>
<reference evidence="1" key="1">
    <citation type="journal article" date="2020" name="Stud. Mycol.">
        <title>101 Dothideomycetes genomes: a test case for predicting lifestyles and emergence of pathogens.</title>
        <authorList>
            <person name="Haridas S."/>
            <person name="Albert R."/>
            <person name="Binder M."/>
            <person name="Bloem J."/>
            <person name="Labutti K."/>
            <person name="Salamov A."/>
            <person name="Andreopoulos B."/>
            <person name="Baker S."/>
            <person name="Barry K."/>
            <person name="Bills G."/>
            <person name="Bluhm B."/>
            <person name="Cannon C."/>
            <person name="Castanera R."/>
            <person name="Culley D."/>
            <person name="Daum C."/>
            <person name="Ezra D."/>
            <person name="Gonzalez J."/>
            <person name="Henrissat B."/>
            <person name="Kuo A."/>
            <person name="Liang C."/>
            <person name="Lipzen A."/>
            <person name="Lutzoni F."/>
            <person name="Magnuson J."/>
            <person name="Mondo S."/>
            <person name="Nolan M."/>
            <person name="Ohm R."/>
            <person name="Pangilinan J."/>
            <person name="Park H.-J."/>
            <person name="Ramirez L."/>
            <person name="Alfaro M."/>
            <person name="Sun H."/>
            <person name="Tritt A."/>
            <person name="Yoshinaga Y."/>
            <person name="Zwiers L.-H."/>
            <person name="Turgeon B."/>
            <person name="Goodwin S."/>
            <person name="Spatafora J."/>
            <person name="Crous P."/>
            <person name="Grigoriev I."/>
        </authorList>
    </citation>
    <scope>NUCLEOTIDE SEQUENCE</scope>
    <source>
        <strain evidence="1">CBS 121739</strain>
    </source>
</reference>
<dbReference type="EMBL" id="ML996565">
    <property type="protein sequence ID" value="KAF2763110.1"/>
    <property type="molecule type" value="Genomic_DNA"/>
</dbReference>
<organism evidence="1 2">
    <name type="scientific">Pseudovirgaria hyperparasitica</name>
    <dbReference type="NCBI Taxonomy" id="470096"/>
    <lineage>
        <taxon>Eukaryota</taxon>
        <taxon>Fungi</taxon>
        <taxon>Dikarya</taxon>
        <taxon>Ascomycota</taxon>
        <taxon>Pezizomycotina</taxon>
        <taxon>Dothideomycetes</taxon>
        <taxon>Dothideomycetes incertae sedis</taxon>
        <taxon>Acrospermales</taxon>
        <taxon>Acrospermaceae</taxon>
        <taxon>Pseudovirgaria</taxon>
    </lineage>
</organism>
<sequence length="362" mass="38969">MAFLAGLAPFAGMAPASIASLGYSLTSSSVSLTSSSLSLVNFHRSKLAREGPHGPVIRIKVGGEPREGEAFGGRIDGVWTYNALDERRGTAKGSNIGAADYHDFSIESPVWGELANYVNVKAGNDAVCIAWIGVTQKDGSDSDGAWNGDIGAACGQSWFHQYEVAGRCDDCKDGLFIPRCTWLDGDHTNDIVSKSMKFNVLAYSNSSVPKTKLDGIVCDAAIYGNHDEIPGRPAGPSGGNIETKRDGVAIAKSLKPRGVPPRKRWMKDRLVVSHVPGHDASELCNSKTSWGPDFVANGFFCDMETKTLHPLCENNPIEGCHELDTSTKTIQRRATVAKREAIIPHKSYSNVKKWTAGQSEDL</sequence>
<dbReference type="GeneID" id="54488907"/>
<proteinExistence type="predicted"/>
<gene>
    <name evidence="1" type="ORF">EJ05DRAFT_506744</name>
</gene>
<dbReference type="OrthoDB" id="5365129at2759"/>
<dbReference type="Proteomes" id="UP000799437">
    <property type="component" value="Unassembled WGS sequence"/>
</dbReference>
<keyword evidence="2" id="KW-1185">Reference proteome</keyword>
<evidence type="ECO:0000313" key="2">
    <source>
        <dbReference type="Proteomes" id="UP000799437"/>
    </source>
</evidence>
<name>A0A6A6WLL4_9PEZI</name>
<dbReference type="RefSeq" id="XP_033605561.1">
    <property type="nucleotide sequence ID" value="XM_033747853.1"/>
</dbReference>